<evidence type="ECO:0000256" key="1">
    <source>
        <dbReference type="ARBA" id="ARBA00010928"/>
    </source>
</evidence>
<comment type="caution">
    <text evidence="4">The sequence shown here is derived from an EMBL/GenBank/DDBJ whole genome shotgun (WGS) entry which is preliminary data.</text>
</comment>
<dbReference type="InterPro" id="IPR051317">
    <property type="entry name" value="Gfo/Idh/MocA_oxidoreduct"/>
</dbReference>
<organism evidence="4 5">
    <name type="scientific">Splendidivirga corallicola</name>
    <dbReference type="NCBI Taxonomy" id="3051826"/>
    <lineage>
        <taxon>Bacteria</taxon>
        <taxon>Pseudomonadati</taxon>
        <taxon>Bacteroidota</taxon>
        <taxon>Cytophagia</taxon>
        <taxon>Cytophagales</taxon>
        <taxon>Splendidivirgaceae</taxon>
        <taxon>Splendidivirga</taxon>
    </lineage>
</organism>
<evidence type="ECO:0000256" key="2">
    <source>
        <dbReference type="ARBA" id="ARBA00023002"/>
    </source>
</evidence>
<name>A0ABT8KSH1_9BACT</name>
<dbReference type="InterPro" id="IPR036291">
    <property type="entry name" value="NAD(P)-bd_dom_sf"/>
</dbReference>
<dbReference type="RefSeq" id="WP_346753702.1">
    <property type="nucleotide sequence ID" value="NZ_JAUJEA010000008.1"/>
</dbReference>
<proteinExistence type="inferred from homology"/>
<reference evidence="4" key="1">
    <citation type="submission" date="2023-06" db="EMBL/GenBank/DDBJ databases">
        <title>Genomic of Parafulvivirga corallium.</title>
        <authorList>
            <person name="Wang G."/>
        </authorList>
    </citation>
    <scope>NUCLEOTIDE SEQUENCE</scope>
    <source>
        <strain evidence="4">BMA10</strain>
    </source>
</reference>
<dbReference type="Proteomes" id="UP001172082">
    <property type="component" value="Unassembled WGS sequence"/>
</dbReference>
<feature type="domain" description="Gfo/Idh/MocA-like oxidoreductase N-terminal" evidence="3">
    <location>
        <begin position="43"/>
        <end position="160"/>
    </location>
</feature>
<dbReference type="PANTHER" id="PTHR43708">
    <property type="entry name" value="CONSERVED EXPRESSED OXIDOREDUCTASE (EUROFUNG)"/>
    <property type="match status" value="1"/>
</dbReference>
<accession>A0ABT8KSH1</accession>
<dbReference type="EMBL" id="JAUJEA010000008">
    <property type="protein sequence ID" value="MDN5203679.1"/>
    <property type="molecule type" value="Genomic_DNA"/>
</dbReference>
<protein>
    <submittedName>
        <fullName evidence="4">Gfo/Idh/MocA family oxidoreductase</fullName>
    </submittedName>
</protein>
<dbReference type="Gene3D" id="3.40.50.720">
    <property type="entry name" value="NAD(P)-binding Rossmann-like Domain"/>
    <property type="match status" value="1"/>
</dbReference>
<evidence type="ECO:0000259" key="3">
    <source>
        <dbReference type="Pfam" id="PF01408"/>
    </source>
</evidence>
<evidence type="ECO:0000313" key="5">
    <source>
        <dbReference type="Proteomes" id="UP001172082"/>
    </source>
</evidence>
<comment type="similarity">
    <text evidence="1">Belongs to the Gfo/Idh/MocA family.</text>
</comment>
<dbReference type="PANTHER" id="PTHR43708:SF5">
    <property type="entry name" value="CONSERVED EXPRESSED OXIDOREDUCTASE (EUROFUNG)-RELATED"/>
    <property type="match status" value="1"/>
</dbReference>
<sequence>MESRRSCIEKISKGVALAALGFSPDTSLFTGLTSKVNKSSENISIGIIGAENSHTRAFGKLFNIDKKFPGVEVKYVWGETEAFAKNAMEKGGIPSMVKDPKEMLGKIDALIVDHRHGKFHLEAATPFVKAGVPTFIDKPFCYRVEEGKKFLGMARELGTPITSYSSVAHSYATLDIKDQVSRIEDIKQVVSYGPLDMNSPYGGVFFYGPHLVQPLLYIFGNTVTRVRVNKNNKNSSASLVFKNGMLATLIFTTKRYGWQTFVETEQGIIELKSSVEDKVPSKNYVDMVTMFKTGQEPRSHQSILHGVAVLEALEKSVLSEQWETVAL</sequence>
<dbReference type="InterPro" id="IPR000683">
    <property type="entry name" value="Gfo/Idh/MocA-like_OxRdtase_N"/>
</dbReference>
<dbReference type="Pfam" id="PF01408">
    <property type="entry name" value="GFO_IDH_MocA"/>
    <property type="match status" value="1"/>
</dbReference>
<evidence type="ECO:0000313" key="4">
    <source>
        <dbReference type="EMBL" id="MDN5203679.1"/>
    </source>
</evidence>
<keyword evidence="2" id="KW-0560">Oxidoreductase</keyword>
<dbReference type="SUPFAM" id="SSF51735">
    <property type="entry name" value="NAD(P)-binding Rossmann-fold domains"/>
    <property type="match status" value="1"/>
</dbReference>
<gene>
    <name evidence="4" type="ORF">QQ008_19980</name>
</gene>
<keyword evidence="5" id="KW-1185">Reference proteome</keyword>